<dbReference type="GO" id="GO:0046872">
    <property type="term" value="F:metal ion binding"/>
    <property type="evidence" value="ECO:0007669"/>
    <property type="project" value="UniProtKB-KW"/>
</dbReference>
<feature type="domain" description="Aconitase/3-isopropylmalate dehydratase large subunit alpha/beta/alpha" evidence="4">
    <location>
        <begin position="22"/>
        <end position="78"/>
    </location>
</feature>
<dbReference type="AlphaFoldDB" id="A0AAV2YQY9"/>
<evidence type="ECO:0000256" key="1">
    <source>
        <dbReference type="ARBA" id="ARBA00022723"/>
    </source>
</evidence>
<proteinExistence type="predicted"/>
<name>A0AAV2YQY9_9STRA</name>
<sequence length="80" mass="8646">MPHHDRVLSTVRQETKEICDAVRSMGLTPVARGQRRVTPGIQKIIDKLRAHGLVDVYEKAGFTLGAPGCSYCLGIAADVA</sequence>
<dbReference type="Gene3D" id="3.30.499.10">
    <property type="entry name" value="Aconitase, domain 3"/>
    <property type="match status" value="1"/>
</dbReference>
<keyword evidence="2" id="KW-0408">Iron</keyword>
<keyword evidence="6" id="KW-1185">Reference proteome</keyword>
<dbReference type="Pfam" id="PF00330">
    <property type="entry name" value="Aconitase"/>
    <property type="match status" value="1"/>
</dbReference>
<reference evidence="5" key="2">
    <citation type="journal article" date="2023" name="Microbiol Resour">
        <title>Decontamination and Annotation of the Draft Genome Sequence of the Oomycete Lagenidium giganteum ARSEF 373.</title>
        <authorList>
            <person name="Morgan W.R."/>
            <person name="Tartar A."/>
        </authorList>
    </citation>
    <scope>NUCLEOTIDE SEQUENCE</scope>
    <source>
        <strain evidence="5">ARSEF 373</strain>
    </source>
</reference>
<dbReference type="InterPro" id="IPR015931">
    <property type="entry name" value="Acnase/IPM_dHydase_lsu_aba_1/3"/>
</dbReference>
<accession>A0AAV2YQY9</accession>
<organism evidence="5 6">
    <name type="scientific">Lagenidium giganteum</name>
    <dbReference type="NCBI Taxonomy" id="4803"/>
    <lineage>
        <taxon>Eukaryota</taxon>
        <taxon>Sar</taxon>
        <taxon>Stramenopiles</taxon>
        <taxon>Oomycota</taxon>
        <taxon>Peronosporomycetes</taxon>
        <taxon>Pythiales</taxon>
        <taxon>Pythiaceae</taxon>
    </lineage>
</organism>
<keyword evidence="1" id="KW-0479">Metal-binding</keyword>
<comment type="caution">
    <text evidence="5">The sequence shown here is derived from an EMBL/GenBank/DDBJ whole genome shotgun (WGS) entry which is preliminary data.</text>
</comment>
<evidence type="ECO:0000313" key="6">
    <source>
        <dbReference type="Proteomes" id="UP001146120"/>
    </source>
</evidence>
<dbReference type="InterPro" id="IPR036008">
    <property type="entry name" value="Aconitase_4Fe-4S_dom"/>
</dbReference>
<gene>
    <name evidence="5" type="ORF">N0F65_009210</name>
</gene>
<dbReference type="EMBL" id="DAKRPA010000189">
    <property type="protein sequence ID" value="DAZ95814.1"/>
    <property type="molecule type" value="Genomic_DNA"/>
</dbReference>
<dbReference type="GO" id="GO:0051536">
    <property type="term" value="F:iron-sulfur cluster binding"/>
    <property type="evidence" value="ECO:0007669"/>
    <property type="project" value="UniProtKB-KW"/>
</dbReference>
<evidence type="ECO:0000259" key="4">
    <source>
        <dbReference type="Pfam" id="PF00330"/>
    </source>
</evidence>
<dbReference type="Proteomes" id="UP001146120">
    <property type="component" value="Unassembled WGS sequence"/>
</dbReference>
<evidence type="ECO:0000313" key="5">
    <source>
        <dbReference type="EMBL" id="DAZ95814.1"/>
    </source>
</evidence>
<evidence type="ECO:0000256" key="2">
    <source>
        <dbReference type="ARBA" id="ARBA00023004"/>
    </source>
</evidence>
<keyword evidence="3" id="KW-0411">Iron-sulfur</keyword>
<feature type="non-terminal residue" evidence="5">
    <location>
        <position position="80"/>
    </location>
</feature>
<reference evidence="5" key="1">
    <citation type="submission" date="2022-11" db="EMBL/GenBank/DDBJ databases">
        <authorList>
            <person name="Morgan W.R."/>
            <person name="Tartar A."/>
        </authorList>
    </citation>
    <scope>NUCLEOTIDE SEQUENCE</scope>
    <source>
        <strain evidence="5">ARSEF 373</strain>
    </source>
</reference>
<dbReference type="SUPFAM" id="SSF53732">
    <property type="entry name" value="Aconitase iron-sulfur domain"/>
    <property type="match status" value="1"/>
</dbReference>
<protein>
    <recommendedName>
        <fullName evidence="4">Aconitase/3-isopropylmalate dehydratase large subunit alpha/beta/alpha domain-containing protein</fullName>
    </recommendedName>
</protein>
<dbReference type="InterPro" id="IPR001030">
    <property type="entry name" value="Acoase/IPM_deHydtase_lsu_aba"/>
</dbReference>
<evidence type="ECO:0000256" key="3">
    <source>
        <dbReference type="ARBA" id="ARBA00023014"/>
    </source>
</evidence>